<dbReference type="AlphaFoldDB" id="A0A0F9ZZ24"/>
<dbReference type="CDD" id="cd00093">
    <property type="entry name" value="HTH_XRE"/>
    <property type="match status" value="1"/>
</dbReference>
<keyword evidence="2" id="KW-0175">Coiled coil</keyword>
<organism evidence="4 5">
    <name type="scientific">candidate division WS6 bacterium GW2011_GWC1_33_20</name>
    <dbReference type="NCBI Taxonomy" id="1619089"/>
    <lineage>
        <taxon>Bacteria</taxon>
        <taxon>Candidatus Dojkabacteria</taxon>
    </lineage>
</organism>
<reference evidence="4 5" key="1">
    <citation type="journal article" date="2015" name="Nature">
        <title>rRNA introns, odd ribosomes, and small enigmatic genomes across a large radiation of phyla.</title>
        <authorList>
            <person name="Brown C.T."/>
            <person name="Hug L.A."/>
            <person name="Thomas B.C."/>
            <person name="Sharon I."/>
            <person name="Castelle C.J."/>
            <person name="Singh A."/>
            <person name="Wilkins M.J."/>
            <person name="Williams K.H."/>
            <person name="Banfield J.F."/>
        </authorList>
    </citation>
    <scope>NUCLEOTIDE SEQUENCE [LARGE SCALE GENOMIC DNA]</scope>
</reference>
<sequence length="103" mass="11917">MSIKEFGLKLKKLREEKRLSQRGLGLSVGLSDKTISSYETGRSYPNLELLKRLGDVLGRPIDYFISSPTKDSLTQEYLEKIQSKQNELERDIKELLSLLKREE</sequence>
<feature type="coiled-coil region" evidence="2">
    <location>
        <begin position="74"/>
        <end position="101"/>
    </location>
</feature>
<dbReference type="EMBL" id="LBOV01000005">
    <property type="protein sequence ID" value="KKP44191.1"/>
    <property type="molecule type" value="Genomic_DNA"/>
</dbReference>
<accession>A0A0F9ZZ24</accession>
<evidence type="ECO:0000313" key="5">
    <source>
        <dbReference type="Proteomes" id="UP000034302"/>
    </source>
</evidence>
<dbReference type="Gene3D" id="1.10.260.40">
    <property type="entry name" value="lambda repressor-like DNA-binding domains"/>
    <property type="match status" value="1"/>
</dbReference>
<dbReference type="GO" id="GO:0003677">
    <property type="term" value="F:DNA binding"/>
    <property type="evidence" value="ECO:0007669"/>
    <property type="project" value="UniProtKB-KW"/>
</dbReference>
<proteinExistence type="predicted"/>
<comment type="caution">
    <text evidence="4">The sequence shown here is derived from an EMBL/GenBank/DDBJ whole genome shotgun (WGS) entry which is preliminary data.</text>
</comment>
<dbReference type="InterPro" id="IPR001387">
    <property type="entry name" value="Cro/C1-type_HTH"/>
</dbReference>
<protein>
    <submittedName>
        <fullName evidence="4">Helix-turn-helix domain-containing protein</fullName>
    </submittedName>
</protein>
<dbReference type="Proteomes" id="UP000034302">
    <property type="component" value="Unassembled WGS sequence"/>
</dbReference>
<dbReference type="Pfam" id="PF01381">
    <property type="entry name" value="HTH_3"/>
    <property type="match status" value="1"/>
</dbReference>
<dbReference type="PANTHER" id="PTHR46558">
    <property type="entry name" value="TRACRIPTIONAL REGULATORY PROTEIN-RELATED-RELATED"/>
    <property type="match status" value="1"/>
</dbReference>
<keyword evidence="1" id="KW-0238">DNA-binding</keyword>
<evidence type="ECO:0000313" key="4">
    <source>
        <dbReference type="EMBL" id="KKP44191.1"/>
    </source>
</evidence>
<dbReference type="InterPro" id="IPR010982">
    <property type="entry name" value="Lambda_DNA-bd_dom_sf"/>
</dbReference>
<evidence type="ECO:0000259" key="3">
    <source>
        <dbReference type="PROSITE" id="PS50943"/>
    </source>
</evidence>
<dbReference type="PROSITE" id="PS50943">
    <property type="entry name" value="HTH_CROC1"/>
    <property type="match status" value="1"/>
</dbReference>
<evidence type="ECO:0000256" key="1">
    <source>
        <dbReference type="ARBA" id="ARBA00023125"/>
    </source>
</evidence>
<dbReference type="SUPFAM" id="SSF47413">
    <property type="entry name" value="lambda repressor-like DNA-binding domains"/>
    <property type="match status" value="1"/>
</dbReference>
<feature type="domain" description="HTH cro/C1-type" evidence="3">
    <location>
        <begin position="10"/>
        <end position="64"/>
    </location>
</feature>
<name>A0A0F9ZZ24_9BACT</name>
<evidence type="ECO:0000256" key="2">
    <source>
        <dbReference type="SAM" id="Coils"/>
    </source>
</evidence>
<gene>
    <name evidence="4" type="ORF">UR34_C0005G0014</name>
</gene>
<dbReference type="SMART" id="SM00530">
    <property type="entry name" value="HTH_XRE"/>
    <property type="match status" value="1"/>
</dbReference>
<dbReference type="PANTHER" id="PTHR46558:SF11">
    <property type="entry name" value="HTH-TYPE TRANSCRIPTIONAL REGULATOR XRE"/>
    <property type="match status" value="1"/>
</dbReference>